<dbReference type="EMBL" id="CP029684">
    <property type="protein sequence ID" value="QHW12501.1"/>
    <property type="molecule type" value="Genomic_DNA"/>
</dbReference>
<keyword evidence="2" id="KW-1185">Reference proteome</keyword>
<dbReference type="Proteomes" id="UP000286907">
    <property type="component" value="Chromosome"/>
</dbReference>
<sequence length="52" mass="5663">MTLYKYLQEHRYQTAGLIAIHIVNSALQTLGGIASANALTVLVAGHFKTFIC</sequence>
<proteinExistence type="predicted"/>
<organism evidence="1 2">
    <name type="scientific">Oenococcus sicerae</name>
    <dbReference type="NCBI Taxonomy" id="2203724"/>
    <lineage>
        <taxon>Bacteria</taxon>
        <taxon>Bacillati</taxon>
        <taxon>Bacillota</taxon>
        <taxon>Bacilli</taxon>
        <taxon>Lactobacillales</taxon>
        <taxon>Lactobacillaceae</taxon>
        <taxon>Oenococcus</taxon>
    </lineage>
</organism>
<evidence type="ECO:0008006" key="3">
    <source>
        <dbReference type="Google" id="ProtNLM"/>
    </source>
</evidence>
<reference evidence="1 2" key="1">
    <citation type="journal article" date="2019" name="Syst. Appl. Microbiol.">
        <title>Oenococcus sicerae sp. nov., isolated from French cider.</title>
        <authorList>
            <person name="Cousin F.J."/>
            <person name="Le Guellec R."/>
            <person name="Chagnot C."/>
            <person name="Goux D."/>
            <person name="Dalmasso M."/>
            <person name="Laplace J.M."/>
            <person name="Cretenet M."/>
        </authorList>
    </citation>
    <scope>NUCLEOTIDE SEQUENCE [LARGE SCALE GENOMIC DNA]</scope>
    <source>
        <strain evidence="1 2">UCMA 15228</strain>
    </source>
</reference>
<evidence type="ECO:0000313" key="1">
    <source>
        <dbReference type="EMBL" id="QHW12501.1"/>
    </source>
</evidence>
<protein>
    <recommendedName>
        <fullName evidence="3">MFS transporter</fullName>
    </recommendedName>
</protein>
<accession>A0ABX6J1M1</accession>
<dbReference type="RefSeq" id="WP_161566100.1">
    <property type="nucleotide sequence ID" value="NZ_CP029684.2"/>
</dbReference>
<evidence type="ECO:0000313" key="2">
    <source>
        <dbReference type="Proteomes" id="UP000286907"/>
    </source>
</evidence>
<gene>
    <name evidence="1" type="ORF">DLJ48_08610</name>
</gene>
<name>A0ABX6J1M1_9LACO</name>